<feature type="transmembrane region" description="Helical" evidence="1">
    <location>
        <begin position="160"/>
        <end position="187"/>
    </location>
</feature>
<organism evidence="2 3">
    <name type="scientific">Canna indica</name>
    <name type="common">Indian-shot</name>
    <dbReference type="NCBI Taxonomy" id="4628"/>
    <lineage>
        <taxon>Eukaryota</taxon>
        <taxon>Viridiplantae</taxon>
        <taxon>Streptophyta</taxon>
        <taxon>Embryophyta</taxon>
        <taxon>Tracheophyta</taxon>
        <taxon>Spermatophyta</taxon>
        <taxon>Magnoliopsida</taxon>
        <taxon>Liliopsida</taxon>
        <taxon>Zingiberales</taxon>
        <taxon>Cannaceae</taxon>
        <taxon>Canna</taxon>
    </lineage>
</organism>
<evidence type="ECO:0000313" key="3">
    <source>
        <dbReference type="Proteomes" id="UP001327560"/>
    </source>
</evidence>
<keyword evidence="1" id="KW-0812">Transmembrane</keyword>
<keyword evidence="1" id="KW-0472">Membrane</keyword>
<feature type="transmembrane region" description="Helical" evidence="1">
    <location>
        <begin position="249"/>
        <end position="270"/>
    </location>
</feature>
<feature type="transmembrane region" description="Helical" evidence="1">
    <location>
        <begin position="193"/>
        <end position="222"/>
    </location>
</feature>
<accession>A0AAQ3QI31</accession>
<evidence type="ECO:0000313" key="2">
    <source>
        <dbReference type="EMBL" id="WOL13491.1"/>
    </source>
</evidence>
<protein>
    <recommendedName>
        <fullName evidence="4">Transmembrane protein</fullName>
    </recommendedName>
</protein>
<evidence type="ECO:0000256" key="1">
    <source>
        <dbReference type="SAM" id="Phobius"/>
    </source>
</evidence>
<dbReference type="EMBL" id="CP136896">
    <property type="protein sequence ID" value="WOL13491.1"/>
    <property type="molecule type" value="Genomic_DNA"/>
</dbReference>
<name>A0AAQ3QI31_9LILI</name>
<dbReference type="Proteomes" id="UP001327560">
    <property type="component" value="Chromosome 7"/>
</dbReference>
<dbReference type="PANTHER" id="PTHR33133:SF1">
    <property type="entry name" value="EXPRESSED PROTEIN-RELATED"/>
    <property type="match status" value="1"/>
</dbReference>
<sequence>MGSKQATRSGKRRARDFKDMEMSSSSSSSMAMANSHIFLGTSTILWEALKIPFKNMTLFIPILFFSLISSFLPLIFSGNNNSLYLALVRPICSQVTDLTALTAFVEELSSLKLIFLIIFFIITSLLTVATIHSTSMAYTGKDPSPSDIIFMTKHSWKWSFVTQICITILHVGFIQSTDPILLGLAIISRDSEILVALLILVAILAVLYYLYVAIVSLLCLVVSAVEDECFCMAAVGRALELISRSRKQGILITFLVVVLSSISNFIFRVVSSSHPKGNQLLIGFVHICIDVVLNLLILATSTVLYYECKKRERKENVIELEAHLVHISLL</sequence>
<keyword evidence="1" id="KW-1133">Transmembrane helix</keyword>
<feature type="transmembrane region" description="Helical" evidence="1">
    <location>
        <begin position="56"/>
        <end position="76"/>
    </location>
</feature>
<feature type="transmembrane region" description="Helical" evidence="1">
    <location>
        <begin position="282"/>
        <end position="306"/>
    </location>
</feature>
<reference evidence="2 3" key="1">
    <citation type="submission" date="2023-10" db="EMBL/GenBank/DDBJ databases">
        <title>Chromosome-scale genome assembly provides insights into flower coloration mechanisms of Canna indica.</title>
        <authorList>
            <person name="Li C."/>
        </authorList>
    </citation>
    <scope>NUCLEOTIDE SEQUENCE [LARGE SCALE GENOMIC DNA]</scope>
    <source>
        <tissue evidence="2">Flower</tissue>
    </source>
</reference>
<dbReference type="PANTHER" id="PTHR33133">
    <property type="entry name" value="OS08G0107100 PROTEIN-RELATED"/>
    <property type="match status" value="1"/>
</dbReference>
<dbReference type="AlphaFoldDB" id="A0AAQ3QI31"/>
<feature type="transmembrane region" description="Helical" evidence="1">
    <location>
        <begin position="113"/>
        <end position="139"/>
    </location>
</feature>
<proteinExistence type="predicted"/>
<gene>
    <name evidence="2" type="ORF">Cni_G22261</name>
</gene>
<keyword evidence="3" id="KW-1185">Reference proteome</keyword>
<evidence type="ECO:0008006" key="4">
    <source>
        <dbReference type="Google" id="ProtNLM"/>
    </source>
</evidence>